<evidence type="ECO:0000313" key="1">
    <source>
        <dbReference type="EMBL" id="GMI21018.1"/>
    </source>
</evidence>
<accession>A0A9W7L1Y1</accession>
<dbReference type="PANTHER" id="PTHR46082">
    <property type="entry name" value="ATP/GTP-BINDING PROTEIN-RELATED"/>
    <property type="match status" value="1"/>
</dbReference>
<proteinExistence type="predicted"/>
<dbReference type="Pfam" id="PF13374">
    <property type="entry name" value="TPR_10"/>
    <property type="match status" value="1"/>
</dbReference>
<dbReference type="Gene3D" id="1.25.40.10">
    <property type="entry name" value="Tetratricopeptide repeat domain"/>
    <property type="match status" value="2"/>
</dbReference>
<dbReference type="Pfam" id="PF13424">
    <property type="entry name" value="TPR_12"/>
    <property type="match status" value="1"/>
</dbReference>
<dbReference type="PANTHER" id="PTHR46082:SF6">
    <property type="entry name" value="AAA+ ATPASE DOMAIN-CONTAINING PROTEIN-RELATED"/>
    <property type="match status" value="1"/>
</dbReference>
<keyword evidence="2" id="KW-1185">Reference proteome</keyword>
<dbReference type="InterPro" id="IPR053137">
    <property type="entry name" value="NLR-like"/>
</dbReference>
<dbReference type="SUPFAM" id="SSF48452">
    <property type="entry name" value="TPR-like"/>
    <property type="match status" value="1"/>
</dbReference>
<dbReference type="InterPro" id="IPR011990">
    <property type="entry name" value="TPR-like_helical_dom_sf"/>
</dbReference>
<comment type="caution">
    <text evidence="1">The sequence shown here is derived from an EMBL/GenBank/DDBJ whole genome shotgun (WGS) entry which is preliminary data.</text>
</comment>
<gene>
    <name evidence="1" type="ORF">TrRE_jg12409</name>
</gene>
<feature type="non-terminal residue" evidence="1">
    <location>
        <position position="256"/>
    </location>
</feature>
<dbReference type="EMBL" id="BRXZ01006853">
    <property type="protein sequence ID" value="GMI21018.1"/>
    <property type="molecule type" value="Genomic_DNA"/>
</dbReference>
<organism evidence="1 2">
    <name type="scientific">Triparma retinervis</name>
    <dbReference type="NCBI Taxonomy" id="2557542"/>
    <lineage>
        <taxon>Eukaryota</taxon>
        <taxon>Sar</taxon>
        <taxon>Stramenopiles</taxon>
        <taxon>Ochrophyta</taxon>
        <taxon>Bolidophyceae</taxon>
        <taxon>Parmales</taxon>
        <taxon>Triparmaceae</taxon>
        <taxon>Triparma</taxon>
    </lineage>
</organism>
<dbReference type="OrthoDB" id="43776at2759"/>
<dbReference type="AlphaFoldDB" id="A0A9W7L1Y1"/>
<dbReference type="Proteomes" id="UP001165082">
    <property type="component" value="Unassembled WGS sequence"/>
</dbReference>
<evidence type="ECO:0000313" key="2">
    <source>
        <dbReference type="Proteomes" id="UP001165082"/>
    </source>
</evidence>
<protein>
    <submittedName>
        <fullName evidence="1">Uncharacterized protein</fullName>
    </submittedName>
</protein>
<name>A0A9W7L1Y1_9STRA</name>
<sequence>MPLHASFNKGVANFSRGKYALAEENFHHAYDLFLSSQGPMSTDCLDAGMNLGVVLRVMGRYDEAEKYLEACRLGRLEVLGEGHVKTVDCLHNIAILNDTRGMNVTAHTIYEECIERYTALLGFDHPLTLEARSNSLGNKFHMGEKFAATKGMERVLKMKEEKLGPQSVSTLNSADNLACMYLRSAAEEELSLAGLLFERVEKGLISRLGEGHFEVAKTRENISIWHAKGGRFEEAVAYKDRAIEGYERVMGEGGKR</sequence>
<reference evidence="1" key="1">
    <citation type="submission" date="2022-07" db="EMBL/GenBank/DDBJ databases">
        <title>Genome analysis of Parmales, a sister group of diatoms, reveals the evolutionary specialization of diatoms from phago-mixotrophs to photoautotrophs.</title>
        <authorList>
            <person name="Ban H."/>
            <person name="Sato S."/>
            <person name="Yoshikawa S."/>
            <person name="Kazumasa Y."/>
            <person name="Nakamura Y."/>
            <person name="Ichinomiya M."/>
            <person name="Saitoh K."/>
            <person name="Sato N."/>
            <person name="Blanc-Mathieu R."/>
            <person name="Endo H."/>
            <person name="Kuwata A."/>
            <person name="Ogata H."/>
        </authorList>
    </citation>
    <scope>NUCLEOTIDE SEQUENCE</scope>
</reference>